<dbReference type="AlphaFoldDB" id="A0A2N0YWV4"/>
<proteinExistence type="predicted"/>
<evidence type="ECO:0000313" key="2">
    <source>
        <dbReference type="Proteomes" id="UP000233375"/>
    </source>
</evidence>
<organism evidence="1 2">
    <name type="scientific">Niallia nealsonii</name>
    <dbReference type="NCBI Taxonomy" id="115979"/>
    <lineage>
        <taxon>Bacteria</taxon>
        <taxon>Bacillati</taxon>
        <taxon>Bacillota</taxon>
        <taxon>Bacilli</taxon>
        <taxon>Bacillales</taxon>
        <taxon>Bacillaceae</taxon>
        <taxon>Niallia</taxon>
    </lineage>
</organism>
<dbReference type="RefSeq" id="WP_101179211.1">
    <property type="nucleotide sequence ID" value="NZ_PISE01000064.1"/>
</dbReference>
<sequence length="109" mass="12917">MRTEDHIPYYQLQDEEEGDPIQELLESILNQGKQTKEFGEFDNGLVKQIIIGAISERMFSSINEEIEFDSYFHELKRLILKWCNKNLEEKMNIQTNLGLTQIEKTVFFI</sequence>
<gene>
    <name evidence="1" type="ORF">CWS01_20760</name>
</gene>
<dbReference type="Proteomes" id="UP000233375">
    <property type="component" value="Unassembled WGS sequence"/>
</dbReference>
<comment type="caution">
    <text evidence="1">The sequence shown here is derived from an EMBL/GenBank/DDBJ whole genome shotgun (WGS) entry which is preliminary data.</text>
</comment>
<evidence type="ECO:0000313" key="1">
    <source>
        <dbReference type="EMBL" id="PKG21733.1"/>
    </source>
</evidence>
<reference evidence="1 2" key="1">
    <citation type="journal article" date="2003" name="Int. J. Syst. Evol. Microbiol.">
        <title>Bacillus nealsonii sp. nov., isolated from a spacecraft-assembly facility, whose spores are gamma-radiation resistant.</title>
        <authorList>
            <person name="Venkateswaran K."/>
            <person name="Kempf M."/>
            <person name="Chen F."/>
            <person name="Satomi M."/>
            <person name="Nicholson W."/>
            <person name="Kern R."/>
        </authorList>
    </citation>
    <scope>NUCLEOTIDE SEQUENCE [LARGE SCALE GENOMIC DNA]</scope>
    <source>
        <strain evidence="1 2">FO-92</strain>
    </source>
</reference>
<dbReference type="OrthoDB" id="2356263at2"/>
<name>A0A2N0YWV4_9BACI</name>
<dbReference type="EMBL" id="PISE01000064">
    <property type="protein sequence ID" value="PKG21733.1"/>
    <property type="molecule type" value="Genomic_DNA"/>
</dbReference>
<keyword evidence="2" id="KW-1185">Reference proteome</keyword>
<protein>
    <submittedName>
        <fullName evidence="1">Uncharacterized protein</fullName>
    </submittedName>
</protein>
<accession>A0A2N0YWV4</accession>